<reference evidence="2 4" key="1">
    <citation type="submission" date="2015-02" db="EMBL/GenBank/DDBJ databases">
        <authorList>
            <person name="Chooi Y.-H."/>
        </authorList>
    </citation>
    <scope>NUCLEOTIDE SEQUENCE [LARGE SCALE GENOMIC DNA]</scope>
    <source>
        <strain evidence="2">E3</strain>
    </source>
</reference>
<evidence type="ECO:0000259" key="1">
    <source>
        <dbReference type="Pfam" id="PF16860"/>
    </source>
</evidence>
<evidence type="ECO:0000313" key="5">
    <source>
        <dbReference type="Proteomes" id="UP000290189"/>
    </source>
</evidence>
<dbReference type="OrthoDB" id="494426at2759"/>
<organism evidence="2 4">
    <name type="scientific">Plasmodiophora brassicae</name>
    <name type="common">Clubroot disease agent</name>
    <dbReference type="NCBI Taxonomy" id="37360"/>
    <lineage>
        <taxon>Eukaryota</taxon>
        <taxon>Sar</taxon>
        <taxon>Rhizaria</taxon>
        <taxon>Endomyxa</taxon>
        <taxon>Phytomyxea</taxon>
        <taxon>Plasmodiophorida</taxon>
        <taxon>Plasmodiophoridae</taxon>
        <taxon>Plasmodiophora</taxon>
    </lineage>
</organism>
<reference evidence="3 5" key="2">
    <citation type="submission" date="2018-03" db="EMBL/GenBank/DDBJ databases">
        <authorList>
            <person name="Fogelqvist J."/>
        </authorList>
    </citation>
    <scope>NUCLEOTIDE SEQUENCE [LARGE SCALE GENOMIC DNA]</scope>
</reference>
<evidence type="ECO:0000313" key="4">
    <source>
        <dbReference type="Proteomes" id="UP000039324"/>
    </source>
</evidence>
<sequence>MGKQPGRHVLVTRQAVRRLRGRETAPKPCTSEMISFLNCITANNYENTRCKEEINLLSECTMDAERAKKNSRQDSLMYRLMRLAKQV</sequence>
<dbReference type="AlphaFoldDB" id="A0A0G4IS46"/>
<dbReference type="PROSITE" id="PS51808">
    <property type="entry name" value="CHCH"/>
    <property type="match status" value="1"/>
</dbReference>
<dbReference type="GO" id="GO:0032543">
    <property type="term" value="P:mitochondrial translation"/>
    <property type="evidence" value="ECO:0007669"/>
    <property type="project" value="InterPro"/>
</dbReference>
<dbReference type="EMBL" id="CDSF01000082">
    <property type="protein sequence ID" value="CEO98070.1"/>
    <property type="molecule type" value="Genomic_DNA"/>
</dbReference>
<evidence type="ECO:0000313" key="3">
    <source>
        <dbReference type="EMBL" id="SPQ96110.1"/>
    </source>
</evidence>
<geneLocation type="mitochondrion" evidence="3"/>
<name>A0A0G4IS46_PLABS</name>
<gene>
    <name evidence="2" type="ORF">PBRA_006184</name>
    <name evidence="3" type="ORF">PLBR_LOCUS3325</name>
</gene>
<dbReference type="InterPro" id="IPR031731">
    <property type="entry name" value="CX9C"/>
</dbReference>
<accession>A0A0G4IS46</accession>
<dbReference type="EMBL" id="OVEO01000005">
    <property type="protein sequence ID" value="SPQ96110.1"/>
    <property type="molecule type" value="Genomic_DNA"/>
</dbReference>
<dbReference type="Pfam" id="PF16860">
    <property type="entry name" value="CX9C"/>
    <property type="match status" value="1"/>
</dbReference>
<keyword evidence="4" id="KW-1185">Reference proteome</keyword>
<evidence type="ECO:0000313" key="2">
    <source>
        <dbReference type="EMBL" id="CEO98070.1"/>
    </source>
</evidence>
<dbReference type="PANTHER" id="PTHR28066:SF1">
    <property type="entry name" value="SMALL RIBOSOMAL SUBUNIT PROTEIN MS37"/>
    <property type="match status" value="1"/>
</dbReference>
<dbReference type="PANTHER" id="PTHR28066">
    <property type="entry name" value="37S RIBOSOMAL PROTEIN MRP10, MITOCHONDRIAL"/>
    <property type="match status" value="1"/>
</dbReference>
<keyword evidence="3" id="KW-0496">Mitochondrion</keyword>
<dbReference type="InterPro" id="IPR009069">
    <property type="entry name" value="Cys_alpha_HP_mot_SF"/>
</dbReference>
<dbReference type="InterPro" id="IPR017264">
    <property type="entry name" value="Ribosomal_mS37_fun"/>
</dbReference>
<protein>
    <recommendedName>
        <fullName evidence="1">IMS import disulfide relay-system CHCH-CHCH-like Cx9C domain-containing protein</fullName>
    </recommendedName>
</protein>
<proteinExistence type="predicted"/>
<dbReference type="GO" id="GO:0005739">
    <property type="term" value="C:mitochondrion"/>
    <property type="evidence" value="ECO:0007669"/>
    <property type="project" value="GOC"/>
</dbReference>
<dbReference type="GO" id="GO:0003735">
    <property type="term" value="F:structural constituent of ribosome"/>
    <property type="evidence" value="ECO:0007669"/>
    <property type="project" value="InterPro"/>
</dbReference>
<dbReference type="Gene3D" id="1.10.287.1130">
    <property type="entry name" value="CytochromE C oxidase copper chaperone"/>
    <property type="match status" value="1"/>
</dbReference>
<dbReference type="Proteomes" id="UP000039324">
    <property type="component" value="Unassembled WGS sequence"/>
</dbReference>
<feature type="domain" description="IMS import disulfide relay-system CHCH-CHCH-like Cx9C" evidence="1">
    <location>
        <begin position="25"/>
        <end position="61"/>
    </location>
</feature>
<dbReference type="Proteomes" id="UP000290189">
    <property type="component" value="Unassembled WGS sequence"/>
</dbReference>
<dbReference type="SUPFAM" id="SSF47072">
    <property type="entry name" value="Cysteine alpha-hairpin motif"/>
    <property type="match status" value="1"/>
</dbReference>